<dbReference type="Gene3D" id="3.20.20.70">
    <property type="entry name" value="Aldolase class I"/>
    <property type="match status" value="1"/>
</dbReference>
<dbReference type="SMART" id="SM01240">
    <property type="entry name" value="IMPDH"/>
    <property type="match status" value="1"/>
</dbReference>
<dbReference type="EMBL" id="JBHTCO010000003">
    <property type="protein sequence ID" value="MFC7391932.1"/>
    <property type="molecule type" value="Genomic_DNA"/>
</dbReference>
<evidence type="ECO:0000256" key="4">
    <source>
        <dbReference type="ARBA" id="ARBA00022643"/>
    </source>
</evidence>
<dbReference type="Proteomes" id="UP001596505">
    <property type="component" value="Unassembled WGS sequence"/>
</dbReference>
<dbReference type="PANTHER" id="PTHR43665">
    <property type="entry name" value="ISOPENTENYL-DIPHOSPHATE DELTA-ISOMERASE"/>
    <property type="match status" value="1"/>
</dbReference>
<feature type="binding site" evidence="11">
    <location>
        <position position="163"/>
    </location>
    <ligand>
        <name>Mg(2+)</name>
        <dbReference type="ChEBI" id="CHEBI:18420"/>
    </ligand>
</feature>
<feature type="binding site" evidence="11">
    <location>
        <begin position="69"/>
        <end position="71"/>
    </location>
    <ligand>
        <name>FMN</name>
        <dbReference type="ChEBI" id="CHEBI:58210"/>
    </ligand>
</feature>
<dbReference type="EC" id="5.3.3.2" evidence="11"/>
<comment type="caution">
    <text evidence="13">The sequence shown here is derived from an EMBL/GenBank/DDBJ whole genome shotgun (WGS) entry which is preliminary data.</text>
</comment>
<keyword evidence="3 11" id="KW-0285">Flavoprotein</keyword>
<dbReference type="NCBIfam" id="TIGR02151">
    <property type="entry name" value="IPP_isom_2"/>
    <property type="match status" value="1"/>
</dbReference>
<comment type="cofactor">
    <cofactor evidence="11">
        <name>Mg(2+)</name>
        <dbReference type="ChEBI" id="CHEBI:18420"/>
    </cofactor>
</comment>
<feature type="binding site" evidence="11">
    <location>
        <position position="162"/>
    </location>
    <ligand>
        <name>substrate</name>
    </ligand>
</feature>
<proteinExistence type="inferred from homology"/>
<keyword evidence="9 11" id="KW-0413">Isomerase</keyword>
<dbReference type="InterPro" id="IPR011179">
    <property type="entry name" value="IPdP_isomerase"/>
</dbReference>
<evidence type="ECO:0000256" key="8">
    <source>
        <dbReference type="ARBA" id="ARBA00023229"/>
    </source>
</evidence>
<accession>A0ABW2PRH0</accession>
<dbReference type="InterPro" id="IPR000262">
    <property type="entry name" value="FMN-dep_DH"/>
</dbReference>
<evidence type="ECO:0000256" key="9">
    <source>
        <dbReference type="ARBA" id="ARBA00023235"/>
    </source>
</evidence>
<keyword evidence="6 11" id="KW-0460">Magnesium</keyword>
<evidence type="ECO:0000256" key="6">
    <source>
        <dbReference type="ARBA" id="ARBA00022842"/>
    </source>
</evidence>
<keyword evidence="4 11" id="KW-0288">FMN</keyword>
<reference evidence="14" key="1">
    <citation type="journal article" date="2019" name="Int. J. Syst. Evol. Microbiol.">
        <title>The Global Catalogue of Microorganisms (GCM) 10K type strain sequencing project: providing services to taxonomists for standard genome sequencing and annotation.</title>
        <authorList>
            <consortium name="The Broad Institute Genomics Platform"/>
            <consortium name="The Broad Institute Genome Sequencing Center for Infectious Disease"/>
            <person name="Wu L."/>
            <person name="Ma J."/>
        </authorList>
    </citation>
    <scope>NUCLEOTIDE SEQUENCE [LARGE SCALE GENOMIC DNA]</scope>
    <source>
        <strain evidence="14">CGMCC 1.16305</strain>
    </source>
</reference>
<evidence type="ECO:0000256" key="7">
    <source>
        <dbReference type="ARBA" id="ARBA00022857"/>
    </source>
</evidence>
<name>A0ABW2PRH0_9BACL</name>
<feature type="binding site" evidence="11">
    <location>
        <begin position="99"/>
        <end position="101"/>
    </location>
    <ligand>
        <name>substrate</name>
    </ligand>
</feature>
<comment type="function">
    <text evidence="11">Involved in the biosynthesis of isoprenoids. Catalyzes the 1,3-allylic rearrangement of the homoallylic substrate isopentenyl (IPP) to its allylic isomer, dimethylallyl diphosphate (DMAPP).</text>
</comment>
<keyword evidence="7 11" id="KW-0521">NADP</keyword>
<evidence type="ECO:0000313" key="13">
    <source>
        <dbReference type="EMBL" id="MFC7391932.1"/>
    </source>
</evidence>
<dbReference type="SUPFAM" id="SSF51395">
    <property type="entry name" value="FMN-linked oxidoreductases"/>
    <property type="match status" value="1"/>
</dbReference>
<dbReference type="PIRSF" id="PIRSF003314">
    <property type="entry name" value="IPP_isomerase"/>
    <property type="match status" value="1"/>
</dbReference>
<evidence type="ECO:0000256" key="10">
    <source>
        <dbReference type="ARBA" id="ARBA00025810"/>
    </source>
</evidence>
<dbReference type="GO" id="GO:0004452">
    <property type="term" value="F:isopentenyl-diphosphate delta-isomerase activity"/>
    <property type="evidence" value="ECO:0007669"/>
    <property type="project" value="UniProtKB-EC"/>
</dbReference>
<dbReference type="RefSeq" id="WP_380963425.1">
    <property type="nucleotide sequence ID" value="NZ_JBHTCO010000003.1"/>
</dbReference>
<feature type="binding site" evidence="11">
    <location>
        <position position="99"/>
    </location>
    <ligand>
        <name>FMN</name>
        <dbReference type="ChEBI" id="CHEBI:58210"/>
    </ligand>
</feature>
<protein>
    <recommendedName>
        <fullName evidence="11">Isopentenyl-diphosphate delta-isomerase</fullName>
        <shortName evidence="11">IPP isomerase</shortName>
        <ecNumber evidence="11">5.3.3.2</ecNumber>
    </recommendedName>
    <alternativeName>
        <fullName evidence="11">Isopentenyl diphosphate:dimethylallyl diphosphate isomerase</fullName>
    </alternativeName>
    <alternativeName>
        <fullName evidence="11">Isopentenyl pyrophosphate isomerase</fullName>
    </alternativeName>
    <alternativeName>
        <fullName evidence="11">Type 2 isopentenyl diphosphate isomerase</fullName>
        <shortName evidence="11">IDI-2</shortName>
    </alternativeName>
</protein>
<dbReference type="CDD" id="cd02811">
    <property type="entry name" value="IDI-2_FMN"/>
    <property type="match status" value="1"/>
</dbReference>
<keyword evidence="8 11" id="KW-0414">Isoprene biosynthesis</keyword>
<feature type="binding site" evidence="11">
    <location>
        <begin position="10"/>
        <end position="11"/>
    </location>
    <ligand>
        <name>substrate</name>
    </ligand>
</feature>
<feature type="binding site" evidence="11">
    <location>
        <position position="127"/>
    </location>
    <ligand>
        <name>FMN</name>
        <dbReference type="ChEBI" id="CHEBI:58210"/>
    </ligand>
</feature>
<dbReference type="InterPro" id="IPR013785">
    <property type="entry name" value="Aldolase_TIM"/>
</dbReference>
<feature type="binding site" evidence="11">
    <location>
        <position position="68"/>
    </location>
    <ligand>
        <name>FMN</name>
        <dbReference type="ChEBI" id="CHEBI:58210"/>
    </ligand>
</feature>
<comment type="similarity">
    <text evidence="11">Belongs to the IPP isomerase type 2 family.</text>
</comment>
<feature type="domain" description="FMN-dependent dehydrogenase" evidence="12">
    <location>
        <begin position="164"/>
        <end position="339"/>
    </location>
</feature>
<comment type="caution">
    <text evidence="11">Lacks conserved residue(s) required for the propagation of feature annotation.</text>
</comment>
<organism evidence="13 14">
    <name type="scientific">Scopulibacillus cellulosilyticus</name>
    <dbReference type="NCBI Taxonomy" id="2665665"/>
    <lineage>
        <taxon>Bacteria</taxon>
        <taxon>Bacillati</taxon>
        <taxon>Bacillota</taxon>
        <taxon>Bacilli</taxon>
        <taxon>Bacillales</taxon>
        <taxon>Sporolactobacillaceae</taxon>
        <taxon>Scopulibacillus</taxon>
    </lineage>
</organism>
<dbReference type="HAMAP" id="MF_00354">
    <property type="entry name" value="Idi_2"/>
    <property type="match status" value="1"/>
</dbReference>
<evidence type="ECO:0000256" key="1">
    <source>
        <dbReference type="ARBA" id="ARBA00001917"/>
    </source>
</evidence>
<feature type="binding site" evidence="11">
    <location>
        <position position="224"/>
    </location>
    <ligand>
        <name>FMN</name>
        <dbReference type="ChEBI" id="CHEBI:58210"/>
    </ligand>
</feature>
<comment type="cofactor">
    <cofactor evidence="11">
        <name>NADPH</name>
        <dbReference type="ChEBI" id="CHEBI:57783"/>
    </cofactor>
</comment>
<evidence type="ECO:0000259" key="12">
    <source>
        <dbReference type="Pfam" id="PF01070"/>
    </source>
</evidence>
<dbReference type="Pfam" id="PF01070">
    <property type="entry name" value="FMN_dh"/>
    <property type="match status" value="1"/>
</dbReference>
<gene>
    <name evidence="11 13" type="primary">fni</name>
    <name evidence="13" type="ORF">ACFQRG_02840</name>
</gene>
<keyword evidence="2 11" id="KW-0963">Cytoplasm</keyword>
<evidence type="ECO:0000256" key="2">
    <source>
        <dbReference type="ARBA" id="ARBA00022490"/>
    </source>
</evidence>
<keyword evidence="5 11" id="KW-0479">Metal-binding</keyword>
<comment type="cofactor">
    <cofactor evidence="1 11">
        <name>FMN</name>
        <dbReference type="ChEBI" id="CHEBI:58210"/>
    </cofactor>
</comment>
<comment type="catalytic activity">
    <reaction evidence="11">
        <text>isopentenyl diphosphate = dimethylallyl diphosphate</text>
        <dbReference type="Rhea" id="RHEA:23284"/>
        <dbReference type="ChEBI" id="CHEBI:57623"/>
        <dbReference type="ChEBI" id="CHEBI:128769"/>
        <dbReference type="EC" id="5.3.3.2"/>
    </reaction>
</comment>
<feature type="binding site" evidence="11">
    <location>
        <position position="194"/>
    </location>
    <ligand>
        <name>FMN</name>
        <dbReference type="ChEBI" id="CHEBI:58210"/>
    </ligand>
</feature>
<comment type="subunit">
    <text evidence="10 11">Homooctamer. Dimer of tetramers.</text>
</comment>
<evidence type="ECO:0000256" key="5">
    <source>
        <dbReference type="ARBA" id="ARBA00022723"/>
    </source>
</evidence>
<keyword evidence="14" id="KW-1185">Reference proteome</keyword>
<evidence type="ECO:0000256" key="11">
    <source>
        <dbReference type="HAMAP-Rule" id="MF_00354"/>
    </source>
</evidence>
<comment type="subcellular location">
    <subcellularLocation>
        <location evidence="11">Cytoplasm</location>
    </subcellularLocation>
</comment>
<evidence type="ECO:0000256" key="3">
    <source>
        <dbReference type="ARBA" id="ARBA00022630"/>
    </source>
</evidence>
<sequence length="347" mass="37625">MSDQHSTEKRKSEHIDIALNKQVSGRGITTGFENFRFIHQALPEINFKDIDISTTFLNKRIKAPLVLSSMTGGTERAWEINLHLASAAEKRGWAVGTGSVRAALENPELGFTYNMRKAAPSIPIFTNLGAVQLNAGYGVDECRRAVDIVQADALVLHLNSMQEVFQTEGDTDFTGLLKKIESVCTTLEVPVGIKEVGMGINGQLAKQLFDAGASFVDVAGAGGTSWIQVEKFRSKDPVRIQAAEAFYDWGIPTSDCIVDVRKAIPDNQKTLVASGGLYTGVDAAKAIAIGADLAGFGRSILKDAVESEEALDKTLERIEMELKMAMFGIGAHNLEELKLSPLIKKID</sequence>
<evidence type="ECO:0000313" key="14">
    <source>
        <dbReference type="Proteomes" id="UP001596505"/>
    </source>
</evidence>
<dbReference type="PANTHER" id="PTHR43665:SF1">
    <property type="entry name" value="ISOPENTENYL-DIPHOSPHATE DELTA-ISOMERASE"/>
    <property type="match status" value="1"/>
</dbReference>